<name>A0ABX2A9N8_9PROT</name>
<sequence>MRETTDRPYHHGDLRRALIGTALDMLAKDQNWTFTLREVARRTGVSHAAPYKHFRDRETLLRELARIGFIRLGESLTGAMSPGLPSTRAHFMAAAQACIGFACQNPGLYRLMFSSDADKTIDPQLHDAAMKTFGILLDLLERGQRDGSFRPVAVSALAAAGWAQVHGLAMLAISNQLLEEKVGATPIPAALEVLLDGMCRTDCPVHVPASGGHSEHTCPTR</sequence>
<evidence type="ECO:0000313" key="7">
    <source>
        <dbReference type="Proteomes" id="UP000623090"/>
    </source>
</evidence>
<dbReference type="InterPro" id="IPR009057">
    <property type="entry name" value="Homeodomain-like_sf"/>
</dbReference>
<proteinExistence type="predicted"/>
<dbReference type="Pfam" id="PF13305">
    <property type="entry name" value="TetR_C_33"/>
    <property type="match status" value="1"/>
</dbReference>
<dbReference type="PANTHER" id="PTHR30055:SF220">
    <property type="entry name" value="TETR-FAMILY REGULATORY PROTEIN"/>
    <property type="match status" value="1"/>
</dbReference>
<keyword evidence="3" id="KW-0804">Transcription</keyword>
<dbReference type="InterPro" id="IPR036271">
    <property type="entry name" value="Tet_transcr_reg_TetR-rel_C_sf"/>
</dbReference>
<dbReference type="Gene3D" id="1.10.357.10">
    <property type="entry name" value="Tetracycline Repressor, domain 2"/>
    <property type="match status" value="1"/>
</dbReference>
<feature type="domain" description="HTH tetR-type" evidence="5">
    <location>
        <begin position="12"/>
        <end position="72"/>
    </location>
</feature>
<comment type="caution">
    <text evidence="6">The sequence shown here is derived from an EMBL/GenBank/DDBJ whole genome shotgun (WGS) entry which is preliminary data.</text>
</comment>
<dbReference type="PROSITE" id="PS50977">
    <property type="entry name" value="HTH_TETR_2"/>
    <property type="match status" value="1"/>
</dbReference>
<dbReference type="EMBL" id="JABJWC010000002">
    <property type="protein sequence ID" value="NPC65023.1"/>
    <property type="molecule type" value="Genomic_DNA"/>
</dbReference>
<evidence type="ECO:0000256" key="2">
    <source>
        <dbReference type="ARBA" id="ARBA00023125"/>
    </source>
</evidence>
<protein>
    <submittedName>
        <fullName evidence="6">TetR/AcrR family transcriptional regulator</fullName>
    </submittedName>
</protein>
<dbReference type="Proteomes" id="UP000623090">
    <property type="component" value="Unassembled WGS sequence"/>
</dbReference>
<dbReference type="PANTHER" id="PTHR30055">
    <property type="entry name" value="HTH-TYPE TRANSCRIPTIONAL REGULATOR RUTR"/>
    <property type="match status" value="1"/>
</dbReference>
<keyword evidence="1" id="KW-0805">Transcription regulation</keyword>
<evidence type="ECO:0000256" key="1">
    <source>
        <dbReference type="ARBA" id="ARBA00023015"/>
    </source>
</evidence>
<gene>
    <name evidence="6" type="ORF">HNW77_01100</name>
</gene>
<keyword evidence="2 4" id="KW-0238">DNA-binding</keyword>
<evidence type="ECO:0000313" key="6">
    <source>
        <dbReference type="EMBL" id="NPC65023.1"/>
    </source>
</evidence>
<dbReference type="Pfam" id="PF00440">
    <property type="entry name" value="TetR_N"/>
    <property type="match status" value="1"/>
</dbReference>
<feature type="DNA-binding region" description="H-T-H motif" evidence="4">
    <location>
        <begin position="35"/>
        <end position="54"/>
    </location>
</feature>
<accession>A0ABX2A9N8</accession>
<dbReference type="InterPro" id="IPR025996">
    <property type="entry name" value="MT1864/Rv1816-like_C"/>
</dbReference>
<reference evidence="6 7" key="1">
    <citation type="journal article" date="2020" name="Microorganisms">
        <title>Description of Komagataeibacter melaceti sp. nov. and Komagataeibacter melomenusus sp. nov. Isolated from Apple Cider Vinegar.</title>
        <authorList>
            <person name="Maric L."/>
            <person name="Cleenwerck I."/>
            <person name="Accetto T."/>
            <person name="Vandamme P."/>
            <person name="Trcek J."/>
        </authorList>
    </citation>
    <scope>NUCLEOTIDE SEQUENCE [LARGE SCALE GENOMIC DNA]</scope>
    <source>
        <strain evidence="6 7">AV436</strain>
    </source>
</reference>
<evidence type="ECO:0000256" key="4">
    <source>
        <dbReference type="PROSITE-ProRule" id="PRU00335"/>
    </source>
</evidence>
<evidence type="ECO:0000259" key="5">
    <source>
        <dbReference type="PROSITE" id="PS50977"/>
    </source>
</evidence>
<dbReference type="SUPFAM" id="SSF46689">
    <property type="entry name" value="Homeodomain-like"/>
    <property type="match status" value="1"/>
</dbReference>
<dbReference type="InterPro" id="IPR050109">
    <property type="entry name" value="HTH-type_TetR-like_transc_reg"/>
</dbReference>
<dbReference type="RefSeq" id="WP_172154573.1">
    <property type="nucleotide sequence ID" value="NZ_JABJWC010000002.1"/>
</dbReference>
<evidence type="ECO:0000256" key="3">
    <source>
        <dbReference type="ARBA" id="ARBA00023163"/>
    </source>
</evidence>
<organism evidence="6 7">
    <name type="scientific">Komagataeibacter melomenusus</name>
    <dbReference type="NCBI Taxonomy" id="2766578"/>
    <lineage>
        <taxon>Bacteria</taxon>
        <taxon>Pseudomonadati</taxon>
        <taxon>Pseudomonadota</taxon>
        <taxon>Alphaproteobacteria</taxon>
        <taxon>Acetobacterales</taxon>
        <taxon>Acetobacteraceae</taxon>
        <taxon>Komagataeibacter</taxon>
    </lineage>
</organism>
<dbReference type="InterPro" id="IPR001647">
    <property type="entry name" value="HTH_TetR"/>
</dbReference>
<dbReference type="SUPFAM" id="SSF48498">
    <property type="entry name" value="Tetracyclin repressor-like, C-terminal domain"/>
    <property type="match status" value="1"/>
</dbReference>
<keyword evidence="7" id="KW-1185">Reference proteome</keyword>